<dbReference type="Proteomes" id="UP000553016">
    <property type="component" value="Unassembled WGS sequence"/>
</dbReference>
<sequence length="63" mass="7429">MKFNAALAKKIEDDLKARKERAEFYNIENDPDVASLEKELEFFKCGSQSTVPQEWIERYTDQN</sequence>
<dbReference type="AlphaFoldDB" id="A0A842FC89"/>
<gene>
    <name evidence="1" type="ORF">HCB35_17430</name>
</gene>
<accession>A0A842FC89</accession>
<comment type="caution">
    <text evidence="1">The sequence shown here is derived from an EMBL/GenBank/DDBJ whole genome shotgun (WGS) entry which is preliminary data.</text>
</comment>
<evidence type="ECO:0000313" key="2">
    <source>
        <dbReference type="Proteomes" id="UP000553016"/>
    </source>
</evidence>
<protein>
    <submittedName>
        <fullName evidence="1">Phosphonoacetaldehyde reductase</fullName>
    </submittedName>
</protein>
<evidence type="ECO:0000313" key="1">
    <source>
        <dbReference type="EMBL" id="MBC2242259.1"/>
    </source>
</evidence>
<reference evidence="1 2" key="1">
    <citation type="submission" date="2020-03" db="EMBL/GenBank/DDBJ databases">
        <title>Soil Listeria distribution.</title>
        <authorList>
            <person name="Liao J."/>
            <person name="Wiedmann M."/>
        </authorList>
    </citation>
    <scope>NUCLEOTIDE SEQUENCE [LARGE SCALE GENOMIC DNA]</scope>
    <source>
        <strain evidence="1 2">FSL L7-0149</strain>
    </source>
</reference>
<proteinExistence type="predicted"/>
<organism evidence="1 2">
    <name type="scientific">Listeria booriae</name>
    <dbReference type="NCBI Taxonomy" id="1552123"/>
    <lineage>
        <taxon>Bacteria</taxon>
        <taxon>Bacillati</taxon>
        <taxon>Bacillota</taxon>
        <taxon>Bacilli</taxon>
        <taxon>Bacillales</taxon>
        <taxon>Listeriaceae</taxon>
        <taxon>Listeria</taxon>
    </lineage>
</organism>
<dbReference type="EMBL" id="JAARZA010000011">
    <property type="protein sequence ID" value="MBC2242259.1"/>
    <property type="molecule type" value="Genomic_DNA"/>
</dbReference>
<dbReference type="RefSeq" id="WP_185541808.1">
    <property type="nucleotide sequence ID" value="NZ_JAARZA010000011.1"/>
</dbReference>
<name>A0A842FC89_9LIST</name>